<dbReference type="Proteomes" id="UP000038009">
    <property type="component" value="Unassembled WGS sequence"/>
</dbReference>
<feature type="region of interest" description="Disordered" evidence="1">
    <location>
        <begin position="474"/>
        <end position="518"/>
    </location>
</feature>
<dbReference type="OrthoDB" id="272403at2759"/>
<feature type="region of interest" description="Disordered" evidence="1">
    <location>
        <begin position="279"/>
        <end position="304"/>
    </location>
</feature>
<proteinExistence type="predicted"/>
<organism evidence="2 3">
    <name type="scientific">Leptomonas seymouri</name>
    <dbReference type="NCBI Taxonomy" id="5684"/>
    <lineage>
        <taxon>Eukaryota</taxon>
        <taxon>Discoba</taxon>
        <taxon>Euglenozoa</taxon>
        <taxon>Kinetoplastea</taxon>
        <taxon>Metakinetoplastina</taxon>
        <taxon>Trypanosomatida</taxon>
        <taxon>Trypanosomatidae</taxon>
        <taxon>Leishmaniinae</taxon>
        <taxon>Leptomonas</taxon>
    </lineage>
</organism>
<feature type="compositionally biased region" description="Polar residues" evidence="1">
    <location>
        <begin position="502"/>
        <end position="511"/>
    </location>
</feature>
<feature type="compositionally biased region" description="Polar residues" evidence="1">
    <location>
        <begin position="980"/>
        <end position="995"/>
    </location>
</feature>
<keyword evidence="3" id="KW-1185">Reference proteome</keyword>
<dbReference type="OMA" id="HSISHLW"/>
<evidence type="ECO:0000313" key="2">
    <source>
        <dbReference type="EMBL" id="KPI89844.1"/>
    </source>
</evidence>
<feature type="compositionally biased region" description="Polar residues" evidence="1">
    <location>
        <begin position="282"/>
        <end position="298"/>
    </location>
</feature>
<gene>
    <name evidence="2" type="ORF">ABL78_1013</name>
</gene>
<name>A0A0N1I9F7_LEPSE</name>
<comment type="caution">
    <text evidence="2">The sequence shown here is derived from an EMBL/GenBank/DDBJ whole genome shotgun (WGS) entry which is preliminary data.</text>
</comment>
<feature type="compositionally biased region" description="Polar residues" evidence="1">
    <location>
        <begin position="1005"/>
        <end position="1028"/>
    </location>
</feature>
<evidence type="ECO:0000256" key="1">
    <source>
        <dbReference type="SAM" id="MobiDB-lite"/>
    </source>
</evidence>
<accession>A0A0N1I9F7</accession>
<sequence length="1028" mass="112997">MALVPLTQELQQTVEKVQQLRRTLHDAYIVEAASGRRSLKRGNKPPPAMVVHRTVDAPTLNILKSPNYPFTLCEEAPPSYVPPPVPYDVEGEIDSLKQRVLQVQEEFQNYQRKHSSGKSPLSRRQTLDFFGHCSTYAEMAWEVSSLQWFYRWVLSHSISHLWNCKEQLEYALTENGQSLPQSGEEMDACLRELPFSAAVSVLDMDRQSVVALERHRLHSVCRTFRDHLPVEAATMATSSYLTPEEKFMYQEFFNQSEHMLLLLNHTLMLNKANSKIIDGGRHNTQNGTTGQLPNSQDSVRGGSIGSGAVVTKDSMIGEMDTAGLTEETMNAVAAEEEVITTLMKTIHERQQRDEWFDVSDEVYEHSRKAQIAVYGCVLSDISLMGEQMSLVSEFVVHYENWLKLRGFQTHEELMSELSRIGGGTTWPTLSVYGDYHTGEFHEHFVPPTEAMLAHRPRQANKKNSDDVHEVAYTQAAPAMGPRAAPTGQKSLAETSSREKQMTEAQATTAPTKYTPANAAARRVSRGGDVAHAFYSILEHTAGGYPQGDGAVARAWLIAAVRFTVVKILQREWDVANTAKSIAQAEEELLGLLRRSGAYSHLTATAAALCVVAQEVARLCAARCEMRSLTVEVPVAVRVPVDADDYAQAVTDVANPVEQARWGCVVDALWFQADPSAQSSGGLLLQQTVATNGAAPFPTRRNKNSVLHFLYIESVDVPPISQKQCVTSINLRYRLPRMSPDTTSNRRVAPSLAAITKSQPSSNNGISRYLLARRVLAALSEIEVNGLLPCFACRVSEAAKVPLSQAMFIVFDDDNTSVVVDKSHAPLLCALPPAAIELKRLSADIDATPVSEASNDQCNKAYAEPANFSTIGLMVSAVLEELAVCVPTLSDLYMTASTVREQALWEIQSRVSSKCFTNATTHPIPVSCAPAKTRAISIQRESIANRNSTALRRFISPLLRNVDDQIASLGLDESSGRTRRLSNASAGPEGSVTTPRATPLQPVAGRQTQMVGRNGTTSPSPSAIQPNRR</sequence>
<dbReference type="VEuPathDB" id="TriTrypDB:Lsey_0015_0060"/>
<feature type="region of interest" description="Disordered" evidence="1">
    <location>
        <begin position="972"/>
        <end position="1028"/>
    </location>
</feature>
<reference evidence="2 3" key="1">
    <citation type="journal article" date="2015" name="PLoS Pathog.">
        <title>Leptomonas seymouri: Adaptations to the Dixenous Life Cycle Analyzed by Genome Sequencing, Transcriptome Profiling and Co-infection with Leishmania donovani.</title>
        <authorList>
            <person name="Kraeva N."/>
            <person name="Butenko A."/>
            <person name="Hlavacova J."/>
            <person name="Kostygov A."/>
            <person name="Myskova J."/>
            <person name="Grybchuk D."/>
            <person name="Lestinova T."/>
            <person name="Votypka J."/>
            <person name="Volf P."/>
            <person name="Opperdoes F."/>
            <person name="Flegontov P."/>
            <person name="Lukes J."/>
            <person name="Yurchenko V."/>
        </authorList>
    </citation>
    <scope>NUCLEOTIDE SEQUENCE [LARGE SCALE GENOMIC DNA]</scope>
    <source>
        <strain evidence="2 3">ATCC 30220</strain>
    </source>
</reference>
<dbReference type="AlphaFoldDB" id="A0A0N1I9F7"/>
<protein>
    <submittedName>
        <fullName evidence="2">Uncharacterized protein</fullName>
    </submittedName>
</protein>
<dbReference type="EMBL" id="LJSK01000015">
    <property type="protein sequence ID" value="KPI89844.1"/>
    <property type="molecule type" value="Genomic_DNA"/>
</dbReference>
<evidence type="ECO:0000313" key="3">
    <source>
        <dbReference type="Proteomes" id="UP000038009"/>
    </source>
</evidence>